<sequence length="26" mass="2875">MILINGTNIVLFSCSQLKQFKATPHA</sequence>
<proteinExistence type="predicted"/>
<dbReference type="AlphaFoldDB" id="A0A2P2P824"/>
<reference evidence="1" key="1">
    <citation type="submission" date="2018-02" db="EMBL/GenBank/DDBJ databases">
        <title>Rhizophora mucronata_Transcriptome.</title>
        <authorList>
            <person name="Meera S.P."/>
            <person name="Sreeshan A."/>
            <person name="Augustine A."/>
        </authorList>
    </citation>
    <scope>NUCLEOTIDE SEQUENCE</scope>
    <source>
        <tissue evidence="1">Leaf</tissue>
    </source>
</reference>
<organism evidence="1">
    <name type="scientific">Rhizophora mucronata</name>
    <name type="common">Asiatic mangrove</name>
    <dbReference type="NCBI Taxonomy" id="61149"/>
    <lineage>
        <taxon>Eukaryota</taxon>
        <taxon>Viridiplantae</taxon>
        <taxon>Streptophyta</taxon>
        <taxon>Embryophyta</taxon>
        <taxon>Tracheophyta</taxon>
        <taxon>Spermatophyta</taxon>
        <taxon>Magnoliopsida</taxon>
        <taxon>eudicotyledons</taxon>
        <taxon>Gunneridae</taxon>
        <taxon>Pentapetalae</taxon>
        <taxon>rosids</taxon>
        <taxon>fabids</taxon>
        <taxon>Malpighiales</taxon>
        <taxon>Rhizophoraceae</taxon>
        <taxon>Rhizophora</taxon>
    </lineage>
</organism>
<dbReference type="EMBL" id="GGEC01070414">
    <property type="protein sequence ID" value="MBX50898.1"/>
    <property type="molecule type" value="Transcribed_RNA"/>
</dbReference>
<name>A0A2P2P824_RHIMU</name>
<accession>A0A2P2P824</accession>
<evidence type="ECO:0000313" key="1">
    <source>
        <dbReference type="EMBL" id="MBX50898.1"/>
    </source>
</evidence>
<protein>
    <submittedName>
        <fullName evidence="1">Uncharacterized protein</fullName>
    </submittedName>
</protein>